<keyword evidence="4" id="KW-1185">Reference proteome</keyword>
<accession>A0A1M6Y6T2</accession>
<organism evidence="3 4">
    <name type="scientific">Anaerocolumna jejuensis DSM 15929</name>
    <dbReference type="NCBI Taxonomy" id="1121322"/>
    <lineage>
        <taxon>Bacteria</taxon>
        <taxon>Bacillati</taxon>
        <taxon>Bacillota</taxon>
        <taxon>Clostridia</taxon>
        <taxon>Lachnospirales</taxon>
        <taxon>Lachnospiraceae</taxon>
        <taxon>Anaerocolumna</taxon>
    </lineage>
</organism>
<evidence type="ECO:0000313" key="4">
    <source>
        <dbReference type="Proteomes" id="UP000184386"/>
    </source>
</evidence>
<dbReference type="STRING" id="1121322.SAMN02745136_04173"/>
<keyword evidence="1" id="KW-0472">Membrane</keyword>
<dbReference type="InterPro" id="IPR021997">
    <property type="entry name" value="SporV_AA"/>
</dbReference>
<proteinExistence type="predicted"/>
<evidence type="ECO:0000259" key="2">
    <source>
        <dbReference type="Pfam" id="PF12164"/>
    </source>
</evidence>
<dbReference type="RefSeq" id="WP_073278857.1">
    <property type="nucleotide sequence ID" value="NZ_FRAC01000024.1"/>
</dbReference>
<dbReference type="EMBL" id="FRAC01000024">
    <property type="protein sequence ID" value="SHL13872.1"/>
    <property type="molecule type" value="Genomic_DNA"/>
</dbReference>
<evidence type="ECO:0000313" key="3">
    <source>
        <dbReference type="EMBL" id="SHL13872.1"/>
    </source>
</evidence>
<feature type="transmembrane region" description="Helical" evidence="1">
    <location>
        <begin position="146"/>
        <end position="165"/>
    </location>
</feature>
<dbReference type="Gene3D" id="2.60.480.10">
    <property type="entry name" value="eubacterium ventriosum atcc domain"/>
    <property type="match status" value="1"/>
</dbReference>
<protein>
    <submittedName>
        <fullName evidence="3">Stage V sporulation protein AA</fullName>
    </submittedName>
</protein>
<dbReference type="Pfam" id="PF12164">
    <property type="entry name" value="SporV_AA"/>
    <property type="match status" value="1"/>
</dbReference>
<dbReference type="OrthoDB" id="9782754at2"/>
<reference evidence="3 4" key="1">
    <citation type="submission" date="2016-11" db="EMBL/GenBank/DDBJ databases">
        <authorList>
            <person name="Jaros S."/>
            <person name="Januszkiewicz K."/>
            <person name="Wedrychowicz H."/>
        </authorList>
    </citation>
    <scope>NUCLEOTIDE SEQUENCE [LARGE SCALE GENOMIC DNA]</scope>
    <source>
        <strain evidence="3 4">DSM 15929</strain>
    </source>
</reference>
<gene>
    <name evidence="3" type="ORF">SAMN02745136_04173</name>
</gene>
<dbReference type="AlphaFoldDB" id="A0A1M6Y6T2"/>
<feature type="transmembrane region" description="Helical" evidence="1">
    <location>
        <begin position="100"/>
        <end position="121"/>
    </location>
</feature>
<evidence type="ECO:0000256" key="1">
    <source>
        <dbReference type="SAM" id="Phobius"/>
    </source>
</evidence>
<dbReference type="Proteomes" id="UP000184386">
    <property type="component" value="Unassembled WGS sequence"/>
</dbReference>
<sequence length="209" mass="24174">MKNVRLYIKIEKSILIHHKVIRLKDVAKLYSPEDKLVEELYQQVLYIIKDDKKMDYIFSVMKLMELIHKTYADIEITNLGEADFIVQYEPSGKEKKLWEYFKVAFVCCIVFFGAAFTIMTFNEDASVEKVFGIIYKSVLGTEQGKASILEISYAVGLPLGIIIFFNHFSKLKTGNDPTPMQVQLRLYESDMDDTLIENSSREGKSFDVH</sequence>
<name>A0A1M6Y6T2_9FIRM</name>
<dbReference type="InterPro" id="IPR038548">
    <property type="entry name" value="SporV_AA_N_sf"/>
</dbReference>
<feature type="domain" description="Stage V sporulation protein AA" evidence="2">
    <location>
        <begin position="5"/>
        <end position="89"/>
    </location>
</feature>
<keyword evidence="1" id="KW-1133">Transmembrane helix</keyword>
<keyword evidence="1" id="KW-0812">Transmembrane</keyword>